<dbReference type="InterPro" id="IPR041373">
    <property type="entry name" value="RT_RNaseH"/>
</dbReference>
<evidence type="ECO:0000256" key="8">
    <source>
        <dbReference type="SAM" id="MobiDB-lite"/>
    </source>
</evidence>
<dbReference type="Pfam" id="PF17917">
    <property type="entry name" value="RT_RNaseH"/>
    <property type="match status" value="1"/>
</dbReference>
<dbReference type="Pfam" id="PF17921">
    <property type="entry name" value="Integrase_H2C2"/>
    <property type="match status" value="1"/>
</dbReference>
<evidence type="ECO:0000256" key="3">
    <source>
        <dbReference type="ARBA" id="ARBA00022695"/>
    </source>
</evidence>
<dbReference type="SUPFAM" id="SSF56672">
    <property type="entry name" value="DNA/RNA polymerases"/>
    <property type="match status" value="1"/>
</dbReference>
<accession>A0ABQ8FCY8</accession>
<dbReference type="InterPro" id="IPR043502">
    <property type="entry name" value="DNA/RNA_pol_sf"/>
</dbReference>
<comment type="caution">
    <text evidence="11">The sequence shown here is derived from an EMBL/GenBank/DDBJ whole genome shotgun (WGS) entry which is preliminary data.</text>
</comment>
<dbReference type="InterPro" id="IPR050951">
    <property type="entry name" value="Retrovirus_Pol_polyprotein"/>
</dbReference>
<evidence type="ECO:0000313" key="11">
    <source>
        <dbReference type="EMBL" id="KAH6596136.1"/>
    </source>
</evidence>
<dbReference type="PROSITE" id="PS50878">
    <property type="entry name" value="RT_POL"/>
    <property type="match status" value="1"/>
</dbReference>
<feature type="region of interest" description="Disordered" evidence="8">
    <location>
        <begin position="73"/>
        <end position="109"/>
    </location>
</feature>
<name>A0ABQ8FCY8_9FUNG</name>
<dbReference type="Gene3D" id="1.10.340.70">
    <property type="match status" value="1"/>
</dbReference>
<dbReference type="PANTHER" id="PTHR37984">
    <property type="entry name" value="PROTEIN CBG26694"/>
    <property type="match status" value="1"/>
</dbReference>
<dbReference type="InterPro" id="IPR021109">
    <property type="entry name" value="Peptidase_aspartic_dom_sf"/>
</dbReference>
<dbReference type="PROSITE" id="PS50994">
    <property type="entry name" value="INTEGRASE"/>
    <property type="match status" value="1"/>
</dbReference>
<dbReference type="InterPro" id="IPR001584">
    <property type="entry name" value="Integrase_cat-core"/>
</dbReference>
<proteinExistence type="predicted"/>
<dbReference type="PANTHER" id="PTHR37984:SF5">
    <property type="entry name" value="PROTEIN NYNRIN-LIKE"/>
    <property type="match status" value="1"/>
</dbReference>
<dbReference type="InterPro" id="IPR000477">
    <property type="entry name" value="RT_dom"/>
</dbReference>
<keyword evidence="4" id="KW-0540">Nuclease</keyword>
<evidence type="ECO:0000256" key="6">
    <source>
        <dbReference type="ARBA" id="ARBA00022801"/>
    </source>
</evidence>
<evidence type="ECO:0000256" key="5">
    <source>
        <dbReference type="ARBA" id="ARBA00022759"/>
    </source>
</evidence>
<reference evidence="11 12" key="1">
    <citation type="submission" date="2021-02" db="EMBL/GenBank/DDBJ databases">
        <title>Variation within the Batrachochytrium salamandrivorans European outbreak.</title>
        <authorList>
            <person name="Kelly M."/>
            <person name="Pasmans F."/>
            <person name="Shea T.P."/>
            <person name="Munoz J.F."/>
            <person name="Carranza S."/>
            <person name="Cuomo C.A."/>
            <person name="Martel A."/>
        </authorList>
    </citation>
    <scope>NUCLEOTIDE SEQUENCE [LARGE SCALE GENOMIC DNA]</scope>
    <source>
        <strain evidence="11 12">AMFP18/2</strain>
    </source>
</reference>
<dbReference type="Gene3D" id="3.30.70.270">
    <property type="match status" value="2"/>
</dbReference>
<keyword evidence="2" id="KW-0808">Transferase</keyword>
<feature type="domain" description="Integrase catalytic" evidence="10">
    <location>
        <begin position="669"/>
        <end position="850"/>
    </location>
</feature>
<keyword evidence="7" id="KW-0695">RNA-directed DNA polymerase</keyword>
<protein>
    <recommendedName>
        <fullName evidence="1">RNA-directed DNA polymerase</fullName>
        <ecNumber evidence="1">2.7.7.49</ecNumber>
    </recommendedName>
</protein>
<sequence>MITHRTLPLQLHIGRHVETIGFYVTSLCHGIILGYSWLERHNPQVNWESRMVDFGSNYCLENCCVGSTRIQGLGKPPRTSDISPKISIPEPEPSDRISDSAVDSDIDSSSFKDPSMDLDLGVKKPVLRVTNGTSKSVSFAETIQVEVYPFLEASPVSKTPIPSEINKEFSSVFSESKADILPSHRSFDCTINLSPSAKPSYGRIYQLTREEDKVMQEWIADNLAKGFIRNSSSPYGAPCFFVKQKDKLRLCMDYRGLNKQTIKDRNPIPLISEMLRTLSTGKIFTTLDLRGAYNLLRIKEGDKPKTAFITKYGQFEFLVMPFGLANAPAQFQRMMNSLFRHMISKFVLVYLDDIVVYSENLEDHKEHVRQVLQILKDNHLFCKAEKCHFYQTEIKYLGYIISPNGTSMDPSKISAVQDWPAPKKVRELQVFLGFTNFYRALVSGYSDITCHLTKLLKKDVPFSWGPEQETSFRKLKDAFARPGFLAHPNDEQPFILETDASDFAISGVLHQHDQTNTLRPVAFYSRQMNNAERNYDIYDKELLAVVESFKHWRHLLQGGLHPVTVLCDHKNLEYFMSTKKLTRRQARWSLELSEYTFTITHRPGKLNGRADSLSRREDYFLDSDQTGEDNVWIEEISEDWLELCKKELKNFRFRDNTFVRILNDGKSTATYMPSNDRVQVMKHYHESLAHLKYGSIIDLITRRFWWPDMKKDLKDYIARCPECQLNRSASRTHAPLPIRPVPPVALPLNAGESTSMDRWWKPRVASFLAEGISEFERENSIRHLATTPYHPQTNGMVERMHAMLGHGLTTLVADKRDRWDEYLPQVLLAIRTRTHAVTGYSPFYLLFGTHPRLPNDETPPRSSLMPLDEIERMEENSEFIARNLEEVGQARSAANVRTKAQAEAMRKRNGFDENTPDYYFKVGDMVKMKHHDRQKLEFNWKGPYHVVDVGHPGTYWIMTPQGLRLPNAVNQADLAPWLAPVIDNVDFFYDGTNRNSSLDS</sequence>
<keyword evidence="6" id="KW-0378">Hydrolase</keyword>
<evidence type="ECO:0000313" key="12">
    <source>
        <dbReference type="Proteomes" id="UP001648503"/>
    </source>
</evidence>
<dbReference type="InterPro" id="IPR036397">
    <property type="entry name" value="RNaseH_sf"/>
</dbReference>
<dbReference type="Gene3D" id="3.30.420.10">
    <property type="entry name" value="Ribonuclease H-like superfamily/Ribonuclease H"/>
    <property type="match status" value="1"/>
</dbReference>
<dbReference type="InterPro" id="IPR043128">
    <property type="entry name" value="Rev_trsase/Diguanyl_cyclase"/>
</dbReference>
<dbReference type="CDD" id="cd09274">
    <property type="entry name" value="RNase_HI_RT_Ty3"/>
    <property type="match status" value="1"/>
</dbReference>
<dbReference type="InterPro" id="IPR041588">
    <property type="entry name" value="Integrase_H2C2"/>
</dbReference>
<gene>
    <name evidence="11" type="ORF">BASA50_005433</name>
</gene>
<feature type="compositionally biased region" description="Low complexity" evidence="8">
    <location>
        <begin position="80"/>
        <end position="89"/>
    </location>
</feature>
<dbReference type="Gene3D" id="3.10.20.370">
    <property type="match status" value="1"/>
</dbReference>
<evidence type="ECO:0000259" key="10">
    <source>
        <dbReference type="PROSITE" id="PS50994"/>
    </source>
</evidence>
<evidence type="ECO:0000256" key="1">
    <source>
        <dbReference type="ARBA" id="ARBA00012493"/>
    </source>
</evidence>
<evidence type="ECO:0000256" key="7">
    <source>
        <dbReference type="ARBA" id="ARBA00022918"/>
    </source>
</evidence>
<dbReference type="Gene3D" id="2.40.70.10">
    <property type="entry name" value="Acid Proteases"/>
    <property type="match status" value="1"/>
</dbReference>
<evidence type="ECO:0000256" key="4">
    <source>
        <dbReference type="ARBA" id="ARBA00022722"/>
    </source>
</evidence>
<keyword evidence="3" id="KW-0548">Nucleotidyltransferase</keyword>
<dbReference type="Pfam" id="PF00078">
    <property type="entry name" value="RVT_1"/>
    <property type="match status" value="1"/>
</dbReference>
<keyword evidence="12" id="KW-1185">Reference proteome</keyword>
<feature type="domain" description="Reverse transcriptase" evidence="9">
    <location>
        <begin position="223"/>
        <end position="401"/>
    </location>
</feature>
<dbReference type="EC" id="2.7.7.49" evidence="1"/>
<keyword evidence="5" id="KW-0255">Endonuclease</keyword>
<evidence type="ECO:0000256" key="2">
    <source>
        <dbReference type="ARBA" id="ARBA00022679"/>
    </source>
</evidence>
<dbReference type="SUPFAM" id="SSF53098">
    <property type="entry name" value="Ribonuclease H-like"/>
    <property type="match status" value="1"/>
</dbReference>
<dbReference type="Gene3D" id="3.10.10.10">
    <property type="entry name" value="HIV Type 1 Reverse Transcriptase, subunit A, domain 1"/>
    <property type="match status" value="1"/>
</dbReference>
<dbReference type="Proteomes" id="UP001648503">
    <property type="component" value="Unassembled WGS sequence"/>
</dbReference>
<dbReference type="CDD" id="cd01647">
    <property type="entry name" value="RT_LTR"/>
    <property type="match status" value="1"/>
</dbReference>
<dbReference type="InterPro" id="IPR012337">
    <property type="entry name" value="RNaseH-like_sf"/>
</dbReference>
<evidence type="ECO:0000259" key="9">
    <source>
        <dbReference type="PROSITE" id="PS50878"/>
    </source>
</evidence>
<dbReference type="EMBL" id="JAFCIX010000249">
    <property type="protein sequence ID" value="KAH6596136.1"/>
    <property type="molecule type" value="Genomic_DNA"/>
</dbReference>
<organism evidence="11 12">
    <name type="scientific">Batrachochytrium salamandrivorans</name>
    <dbReference type="NCBI Taxonomy" id="1357716"/>
    <lineage>
        <taxon>Eukaryota</taxon>
        <taxon>Fungi</taxon>
        <taxon>Fungi incertae sedis</taxon>
        <taxon>Chytridiomycota</taxon>
        <taxon>Chytridiomycota incertae sedis</taxon>
        <taxon>Chytridiomycetes</taxon>
        <taxon>Rhizophydiales</taxon>
        <taxon>Rhizophydiales incertae sedis</taxon>
        <taxon>Batrachochytrium</taxon>
    </lineage>
</organism>
<feature type="compositionally biased region" description="Low complexity" evidence="8">
    <location>
        <begin position="99"/>
        <end position="109"/>
    </location>
</feature>